<dbReference type="AlphaFoldDB" id="A0A2A6BT24"/>
<proteinExistence type="predicted"/>
<dbReference type="Proteomes" id="UP000005239">
    <property type="component" value="Unassembled WGS sequence"/>
</dbReference>
<evidence type="ECO:0000313" key="3">
    <source>
        <dbReference type="Proteomes" id="UP000005239"/>
    </source>
</evidence>
<gene>
    <name evidence="2" type="primary">WBGene00275726</name>
</gene>
<accession>A0A8R1UPE0</accession>
<sequence>MASEPLANMSIQLRESVHKLFALPLSVSDEDLLSNLNGDCLREICSWLDHPGWFPRENYPARPAPTGPKRPHDRIDKRDEEVFEDANMSLGAFILVQDLSDPEKFDLIHRHNVVNGKPIPQANIKYRKDNGPDYSRKVLCIGSKTSCLEQLAKLGGTVSPFPDVFMKEPSTGNLVKRLKIKKEKLTEQELRAQIDAKKPKGGRKGFIPLLNRSPSSPPRAVAPTPIRPSFSSHSSRDSSPVPPMATAAVAASPISSAELSAVKESLDELRKERQADRALLESIADRMLCKTGLKYNGPDFMEEQEVGHLSLHTASHFAFVRSLFDLIAEDEEEKKLEIEKRDRFKIRWVEEQYRKFRHPNPNGFSSGWKDTLRQFRKTLRRRDLRAKEHQTNTPLASPNHTTTD</sequence>
<protein>
    <submittedName>
        <fullName evidence="2">Uncharacterized protein</fullName>
    </submittedName>
</protein>
<reference evidence="2" key="2">
    <citation type="submission" date="2022-06" db="UniProtKB">
        <authorList>
            <consortium name="EnsemblMetazoa"/>
        </authorList>
    </citation>
    <scope>IDENTIFICATION</scope>
    <source>
        <strain evidence="2">PS312</strain>
    </source>
</reference>
<feature type="region of interest" description="Disordered" evidence="1">
    <location>
        <begin position="380"/>
        <end position="404"/>
    </location>
</feature>
<keyword evidence="3" id="KW-1185">Reference proteome</keyword>
<feature type="compositionally biased region" description="Low complexity" evidence="1">
    <location>
        <begin position="227"/>
        <end position="247"/>
    </location>
</feature>
<accession>A0A2A6BT24</accession>
<dbReference type="EnsemblMetazoa" id="PPA37357.1">
    <property type="protein sequence ID" value="PPA37357.1"/>
    <property type="gene ID" value="WBGene00275726"/>
</dbReference>
<evidence type="ECO:0000256" key="1">
    <source>
        <dbReference type="SAM" id="MobiDB-lite"/>
    </source>
</evidence>
<feature type="region of interest" description="Disordered" evidence="1">
    <location>
        <begin position="191"/>
        <end position="247"/>
    </location>
</feature>
<feature type="compositionally biased region" description="Polar residues" evidence="1">
    <location>
        <begin position="391"/>
        <end position="404"/>
    </location>
</feature>
<evidence type="ECO:0000313" key="2">
    <source>
        <dbReference type="EnsemblMetazoa" id="PPA37357.1"/>
    </source>
</evidence>
<organism evidence="2 3">
    <name type="scientific">Pristionchus pacificus</name>
    <name type="common">Parasitic nematode worm</name>
    <dbReference type="NCBI Taxonomy" id="54126"/>
    <lineage>
        <taxon>Eukaryota</taxon>
        <taxon>Metazoa</taxon>
        <taxon>Ecdysozoa</taxon>
        <taxon>Nematoda</taxon>
        <taxon>Chromadorea</taxon>
        <taxon>Rhabditida</taxon>
        <taxon>Rhabditina</taxon>
        <taxon>Diplogasteromorpha</taxon>
        <taxon>Diplogasteroidea</taxon>
        <taxon>Neodiplogasteridae</taxon>
        <taxon>Pristionchus</taxon>
    </lineage>
</organism>
<reference evidence="3" key="1">
    <citation type="journal article" date="2008" name="Nat. Genet.">
        <title>The Pristionchus pacificus genome provides a unique perspective on nematode lifestyle and parasitism.</title>
        <authorList>
            <person name="Dieterich C."/>
            <person name="Clifton S.W."/>
            <person name="Schuster L.N."/>
            <person name="Chinwalla A."/>
            <person name="Delehaunty K."/>
            <person name="Dinkelacker I."/>
            <person name="Fulton L."/>
            <person name="Fulton R."/>
            <person name="Godfrey J."/>
            <person name="Minx P."/>
            <person name="Mitreva M."/>
            <person name="Roeseler W."/>
            <person name="Tian H."/>
            <person name="Witte H."/>
            <person name="Yang S.P."/>
            <person name="Wilson R.K."/>
            <person name="Sommer R.J."/>
        </authorList>
    </citation>
    <scope>NUCLEOTIDE SEQUENCE [LARGE SCALE GENOMIC DNA]</scope>
    <source>
        <strain evidence="3">PS312</strain>
    </source>
</reference>
<name>A0A2A6BT24_PRIPA</name>